<dbReference type="InParanoid" id="W4JNZ3"/>
<dbReference type="OrthoDB" id="3337916at2759"/>
<dbReference type="Pfam" id="PF21294">
    <property type="entry name" value="Polysacc_lyase_14"/>
    <property type="match status" value="1"/>
</dbReference>
<dbReference type="GeneID" id="20671707"/>
<evidence type="ECO:0000313" key="3">
    <source>
        <dbReference type="Proteomes" id="UP000030671"/>
    </source>
</evidence>
<dbReference type="RefSeq" id="XP_009553108.1">
    <property type="nucleotide sequence ID" value="XM_009554813.1"/>
</dbReference>
<reference evidence="2 3" key="1">
    <citation type="journal article" date="2012" name="New Phytol.">
        <title>Insight into trade-off between wood decay and parasitism from the genome of a fungal forest pathogen.</title>
        <authorList>
            <person name="Olson A."/>
            <person name="Aerts A."/>
            <person name="Asiegbu F."/>
            <person name="Belbahri L."/>
            <person name="Bouzid O."/>
            <person name="Broberg A."/>
            <person name="Canback B."/>
            <person name="Coutinho P.M."/>
            <person name="Cullen D."/>
            <person name="Dalman K."/>
            <person name="Deflorio G."/>
            <person name="van Diepen L.T."/>
            <person name="Dunand C."/>
            <person name="Duplessis S."/>
            <person name="Durling M."/>
            <person name="Gonthier P."/>
            <person name="Grimwood J."/>
            <person name="Fossdal C.G."/>
            <person name="Hansson D."/>
            <person name="Henrissat B."/>
            <person name="Hietala A."/>
            <person name="Himmelstrand K."/>
            <person name="Hoffmeister D."/>
            <person name="Hogberg N."/>
            <person name="James T.Y."/>
            <person name="Karlsson M."/>
            <person name="Kohler A."/>
            <person name="Kues U."/>
            <person name="Lee Y.H."/>
            <person name="Lin Y.C."/>
            <person name="Lind M."/>
            <person name="Lindquist E."/>
            <person name="Lombard V."/>
            <person name="Lucas S."/>
            <person name="Lunden K."/>
            <person name="Morin E."/>
            <person name="Murat C."/>
            <person name="Park J."/>
            <person name="Raffaello T."/>
            <person name="Rouze P."/>
            <person name="Salamov A."/>
            <person name="Schmutz J."/>
            <person name="Solheim H."/>
            <person name="Stahlberg J."/>
            <person name="Velez H."/>
            <person name="de Vries R.P."/>
            <person name="Wiebenga A."/>
            <person name="Woodward S."/>
            <person name="Yakovlev I."/>
            <person name="Garbelotto M."/>
            <person name="Martin F."/>
            <person name="Grigoriev I.V."/>
            <person name="Stenlid J."/>
        </authorList>
    </citation>
    <scope>NUCLEOTIDE SEQUENCE [LARGE SCALE GENOMIC DNA]</scope>
    <source>
        <strain evidence="2 3">TC 32-1</strain>
    </source>
</reference>
<dbReference type="AlphaFoldDB" id="W4JNZ3"/>
<dbReference type="PANTHER" id="PTHR40124:SF1">
    <property type="entry name" value="DISAGGREGATASE RELATED REPEAT PROTEIN"/>
    <property type="match status" value="1"/>
</dbReference>
<sequence length="324" mass="35532">MSCSQLLPLPSASIHNAFTTSNLLSRTSFPHGISLTPLTDAALGVHKLSHPHILTHRVVCPPVPHTAVAIATASASSVQDANEKEAWEAIYIKGSINPAGAVKGGFGFYLGGPEDFQARLMHEGAEEVLMAYEVMFEKDWEWAKGGKLPGIYGGIGDAAYGCSGGRKDARCKCFDLRLMWRANGAGELYAYLPLTPTNAERLLRVPPTSHENTDYGFSVGRGAWRFQSGRWHCVAIRVKMNHVGRENGEVEVYIDGTSVLRATSLVLREDPASRIRGMHFQTFFGGNKPDWASPKHQRAWFASITGAIVQPEPEVHHTRQNDKL</sequence>
<feature type="domain" description="Polysaccharide lyase 14" evidence="1">
    <location>
        <begin position="82"/>
        <end position="303"/>
    </location>
</feature>
<dbReference type="STRING" id="747525.W4JNZ3"/>
<dbReference type="EMBL" id="KI925467">
    <property type="protein sequence ID" value="ETW74606.1"/>
    <property type="molecule type" value="Genomic_DNA"/>
</dbReference>
<proteinExistence type="predicted"/>
<protein>
    <submittedName>
        <fullName evidence="2">Polysaccharide lyase family 14 protein</fullName>
    </submittedName>
</protein>
<dbReference type="GO" id="GO:0016829">
    <property type="term" value="F:lyase activity"/>
    <property type="evidence" value="ECO:0007669"/>
    <property type="project" value="UniProtKB-KW"/>
</dbReference>
<name>W4JNZ3_HETIT</name>
<dbReference type="PANTHER" id="PTHR40124">
    <property type="match status" value="1"/>
</dbReference>
<dbReference type="HOGENOM" id="CLU_049744_0_1_1"/>
<dbReference type="eggNOG" id="ENOG502SJYD">
    <property type="taxonomic scope" value="Eukaryota"/>
</dbReference>
<dbReference type="InterPro" id="IPR048958">
    <property type="entry name" value="Polysacc_lyase_14"/>
</dbReference>
<dbReference type="Proteomes" id="UP000030671">
    <property type="component" value="Unassembled WGS sequence"/>
</dbReference>
<evidence type="ECO:0000259" key="1">
    <source>
        <dbReference type="Pfam" id="PF21294"/>
    </source>
</evidence>
<dbReference type="KEGG" id="hir:HETIRDRAFT_332156"/>
<keyword evidence="2" id="KW-0456">Lyase</keyword>
<evidence type="ECO:0000313" key="2">
    <source>
        <dbReference type="EMBL" id="ETW74606.1"/>
    </source>
</evidence>
<organism evidence="2 3">
    <name type="scientific">Heterobasidion irregulare (strain TC 32-1)</name>
    <dbReference type="NCBI Taxonomy" id="747525"/>
    <lineage>
        <taxon>Eukaryota</taxon>
        <taxon>Fungi</taxon>
        <taxon>Dikarya</taxon>
        <taxon>Basidiomycota</taxon>
        <taxon>Agaricomycotina</taxon>
        <taxon>Agaricomycetes</taxon>
        <taxon>Russulales</taxon>
        <taxon>Bondarzewiaceae</taxon>
        <taxon>Heterobasidion</taxon>
        <taxon>Heterobasidion annosum species complex</taxon>
    </lineage>
</organism>
<gene>
    <name evidence="2" type="ORF">HETIRDRAFT_332156</name>
</gene>
<dbReference type="Gene3D" id="2.60.120.200">
    <property type="match status" value="1"/>
</dbReference>
<accession>W4JNZ3</accession>
<keyword evidence="3" id="KW-1185">Reference proteome</keyword>